<dbReference type="GO" id="GO:0046417">
    <property type="term" value="P:chorismate metabolic process"/>
    <property type="evidence" value="ECO:0007669"/>
    <property type="project" value="TreeGrafter"/>
</dbReference>
<dbReference type="Proteomes" id="UP000681131">
    <property type="component" value="Chromosome"/>
</dbReference>
<protein>
    <recommendedName>
        <fullName evidence="1 3">chorismate mutase</fullName>
        <ecNumber evidence="1 3">5.4.99.5</ecNumber>
    </recommendedName>
</protein>
<dbReference type="GO" id="GO:0004106">
    <property type="term" value="F:chorismate mutase activity"/>
    <property type="evidence" value="ECO:0007669"/>
    <property type="project" value="UniProtKB-UniRule"/>
</dbReference>
<evidence type="ECO:0000256" key="3">
    <source>
        <dbReference type="PROSITE-ProRule" id="PRU00514"/>
    </source>
</evidence>
<gene>
    <name evidence="4" type="primary">aroH</name>
    <name evidence="4" type="ORF">CDH04_01715</name>
    <name evidence="5" type="ORF">FZC43_01720</name>
</gene>
<dbReference type="Proteomes" id="UP000251120">
    <property type="component" value="Chromosome"/>
</dbReference>
<dbReference type="CDD" id="cd02185">
    <property type="entry name" value="AroH"/>
    <property type="match status" value="1"/>
</dbReference>
<dbReference type="Pfam" id="PF07736">
    <property type="entry name" value="CM_1"/>
    <property type="match status" value="1"/>
</dbReference>
<evidence type="ECO:0000313" key="6">
    <source>
        <dbReference type="Proteomes" id="UP000251120"/>
    </source>
</evidence>
<reference evidence="4 6" key="1">
    <citation type="submission" date="2017-06" db="EMBL/GenBank/DDBJ databases">
        <title>Complete genome of Francisella adeliensis.</title>
        <authorList>
            <person name="Vallesi A."/>
            <person name="Sjodin A."/>
        </authorList>
    </citation>
    <scope>NUCLEOTIDE SEQUENCE [LARGE SCALE GENOMIC DNA]</scope>
    <source>
        <strain evidence="4 6">FDC440</strain>
    </source>
</reference>
<evidence type="ECO:0000313" key="5">
    <source>
        <dbReference type="EMBL" id="QIW11442.1"/>
    </source>
</evidence>
<keyword evidence="2 3" id="KW-0057">Aromatic amino acid biosynthesis</keyword>
<dbReference type="RefSeq" id="WP_112869387.1">
    <property type="nucleotide sequence ID" value="NZ_CP021781.1"/>
</dbReference>
<keyword evidence="7" id="KW-1185">Reference proteome</keyword>
<feature type="binding site" evidence="2">
    <location>
        <position position="106"/>
    </location>
    <ligand>
        <name>prephenate</name>
        <dbReference type="ChEBI" id="CHEBI:29934"/>
    </ligand>
</feature>
<dbReference type="PANTHER" id="PTHR21164:SF0">
    <property type="entry name" value="CHORISMATE MUTASE AROH"/>
    <property type="match status" value="1"/>
</dbReference>
<dbReference type="EMBL" id="CP021781">
    <property type="protein sequence ID" value="AXA33214.1"/>
    <property type="molecule type" value="Genomic_DNA"/>
</dbReference>
<dbReference type="AlphaFoldDB" id="A0A2Z4XWH5"/>
<dbReference type="NCBIfam" id="TIGR01796">
    <property type="entry name" value="CM_mono_aroH"/>
    <property type="match status" value="1"/>
</dbReference>
<evidence type="ECO:0000313" key="7">
    <source>
        <dbReference type="Proteomes" id="UP000681131"/>
    </source>
</evidence>
<dbReference type="EMBL" id="CP043424">
    <property type="protein sequence ID" value="QIW11442.1"/>
    <property type="molecule type" value="Genomic_DNA"/>
</dbReference>
<dbReference type="InterPro" id="IPR035959">
    <property type="entry name" value="RutC-like_sf"/>
</dbReference>
<feature type="binding site" evidence="2">
    <location>
        <position position="6"/>
    </location>
    <ligand>
        <name>prephenate</name>
        <dbReference type="ChEBI" id="CHEBI:29934"/>
    </ligand>
</feature>
<evidence type="ECO:0000313" key="4">
    <source>
        <dbReference type="EMBL" id="AXA33214.1"/>
    </source>
</evidence>
<evidence type="ECO:0000256" key="1">
    <source>
        <dbReference type="NCBIfam" id="TIGR01796"/>
    </source>
</evidence>
<keyword evidence="3 5" id="KW-0413">Isomerase</keyword>
<evidence type="ECO:0000256" key="2">
    <source>
        <dbReference type="PIRSR" id="PIRSR005965-1"/>
    </source>
</evidence>
<dbReference type="GO" id="GO:0009073">
    <property type="term" value="P:aromatic amino acid family biosynthetic process"/>
    <property type="evidence" value="ECO:0007669"/>
    <property type="project" value="UniProtKB-UniRule"/>
</dbReference>
<dbReference type="SUPFAM" id="SSF55298">
    <property type="entry name" value="YjgF-like"/>
    <property type="match status" value="1"/>
</dbReference>
<dbReference type="InterPro" id="IPR008243">
    <property type="entry name" value="Chorismate_mutase_AroH"/>
</dbReference>
<dbReference type="OrthoDB" id="9802232at2"/>
<organism evidence="4 6">
    <name type="scientific">Francisella adeliensis</name>
    <dbReference type="NCBI Taxonomy" id="2007306"/>
    <lineage>
        <taxon>Bacteria</taxon>
        <taxon>Pseudomonadati</taxon>
        <taxon>Pseudomonadota</taxon>
        <taxon>Gammaproteobacteria</taxon>
        <taxon>Thiotrichales</taxon>
        <taxon>Francisellaceae</taxon>
        <taxon>Francisella</taxon>
    </lineage>
</organism>
<dbReference type="GO" id="GO:0008652">
    <property type="term" value="P:amino acid biosynthetic process"/>
    <property type="evidence" value="ECO:0007669"/>
    <property type="project" value="UniProtKB-UniRule"/>
</dbReference>
<proteinExistence type="predicted"/>
<accession>A0A2Z4XWH5</accession>
<name>A0A2Z4XWH5_9GAMM</name>
<dbReference type="KEGG" id="fad:CDH04_01715"/>
<feature type="binding site" evidence="2">
    <location>
        <position position="88"/>
    </location>
    <ligand>
        <name>prephenate</name>
        <dbReference type="ChEBI" id="CHEBI:29934"/>
    </ligand>
</feature>
<dbReference type="EC" id="5.4.99.5" evidence="1 3"/>
<reference evidence="5 7" key="2">
    <citation type="submission" date="2019-08" db="EMBL/GenBank/DDBJ databases">
        <title>Complete genome sequences of Francisella adeliensis (FSC1325 and FSC1326).</title>
        <authorList>
            <person name="Ohrman C."/>
            <person name="Uneklint I."/>
            <person name="Vallesi A."/>
            <person name="Karlsson L."/>
            <person name="Sjodin A."/>
        </authorList>
    </citation>
    <scope>NUCLEOTIDE SEQUENCE [LARGE SCALE GENOMIC DNA]</scope>
    <source>
        <strain evidence="5 7">FSC1325</strain>
    </source>
</reference>
<keyword evidence="2 3" id="KW-0028">Amino-acid biosynthesis</keyword>
<dbReference type="Gene3D" id="3.30.1330.40">
    <property type="entry name" value="RutC-like"/>
    <property type="match status" value="1"/>
</dbReference>
<comment type="catalytic activity">
    <reaction evidence="3">
        <text>chorismate = prephenate</text>
        <dbReference type="Rhea" id="RHEA:13897"/>
        <dbReference type="ChEBI" id="CHEBI:29748"/>
        <dbReference type="ChEBI" id="CHEBI:29934"/>
        <dbReference type="EC" id="5.4.99.5"/>
    </reaction>
</comment>
<sequence length="119" mass="13366">MQRSIRGATTINNDSKELVIDATIELLNEIISSNSVDSKDIVNIIFTTTNDISSEFPAVAARKIGLTTVPLLDCQQMKCKNSLALCIRVMLTYNTNKTQEDIQHIYLRKAKNLRPDLLK</sequence>
<dbReference type="PROSITE" id="PS51167">
    <property type="entry name" value="CHORISMATE_MUT_1"/>
    <property type="match status" value="1"/>
</dbReference>
<dbReference type="PIRSF" id="PIRSF005965">
    <property type="entry name" value="Chor_mut_AroH"/>
    <property type="match status" value="1"/>
</dbReference>
<dbReference type="PANTHER" id="PTHR21164">
    <property type="entry name" value="CHORISMATE MUTASE"/>
    <property type="match status" value="1"/>
</dbReference>